<dbReference type="GO" id="GO:0030255">
    <property type="term" value="P:protein secretion by the type IV secretion system"/>
    <property type="evidence" value="ECO:0007669"/>
    <property type="project" value="InterPro"/>
</dbReference>
<evidence type="ECO:0000256" key="1">
    <source>
        <dbReference type="ARBA" id="ARBA00004167"/>
    </source>
</evidence>
<organism evidence="7 8">
    <name type="scientific">Sphingobium cupriresistens LL01</name>
    <dbReference type="NCBI Taxonomy" id="1420583"/>
    <lineage>
        <taxon>Bacteria</taxon>
        <taxon>Pseudomonadati</taxon>
        <taxon>Pseudomonadota</taxon>
        <taxon>Alphaproteobacteria</taxon>
        <taxon>Sphingomonadales</taxon>
        <taxon>Sphingomonadaceae</taxon>
        <taxon>Sphingobium</taxon>
    </lineage>
</organism>
<reference evidence="7 8" key="1">
    <citation type="journal article" date="2015" name="G3 (Bethesda)">
        <title>Insights into Ongoing Evolution of the Hexachlorocyclohexane Catabolic Pathway from Comparative Genomics of Ten Sphingomonadaceae Strains.</title>
        <authorList>
            <person name="Pearce S.L."/>
            <person name="Oakeshott J.G."/>
            <person name="Pandey G."/>
        </authorList>
    </citation>
    <scope>NUCLEOTIDE SEQUENCE [LARGE SCALE GENOMIC DNA]</scope>
    <source>
        <strain evidence="7 8">LL01</strain>
    </source>
</reference>
<dbReference type="CDD" id="cd16424">
    <property type="entry name" value="VirB8"/>
    <property type="match status" value="1"/>
</dbReference>
<evidence type="ECO:0000259" key="6">
    <source>
        <dbReference type="Pfam" id="PF04335"/>
    </source>
</evidence>
<gene>
    <name evidence="7" type="ORF">V473_21230</name>
</gene>
<feature type="transmembrane region" description="Helical" evidence="5">
    <location>
        <begin position="40"/>
        <end position="63"/>
    </location>
</feature>
<comment type="caution">
    <text evidence="7">The sequence shown here is derived from an EMBL/GenBank/DDBJ whole genome shotgun (WGS) entry which is preliminary data.</text>
</comment>
<feature type="domain" description="Bacterial virulence protein VirB8" evidence="6">
    <location>
        <begin position="23"/>
        <end position="229"/>
    </location>
</feature>
<protein>
    <submittedName>
        <fullName evidence="7">Conjugal transfer protein TraJ</fullName>
    </submittedName>
</protein>
<evidence type="ECO:0000313" key="8">
    <source>
        <dbReference type="Proteomes" id="UP000052232"/>
    </source>
</evidence>
<evidence type="ECO:0000256" key="4">
    <source>
        <dbReference type="ARBA" id="ARBA00023136"/>
    </source>
</evidence>
<dbReference type="InterPro" id="IPR007430">
    <property type="entry name" value="VirB8"/>
</dbReference>
<dbReference type="SUPFAM" id="SSF54427">
    <property type="entry name" value="NTF2-like"/>
    <property type="match status" value="1"/>
</dbReference>
<dbReference type="PIRSF" id="PIRSF003299">
    <property type="entry name" value="VirB8_PtlE"/>
    <property type="match status" value="1"/>
</dbReference>
<dbReference type="STRING" id="1420583.V473_21230"/>
<evidence type="ECO:0000256" key="5">
    <source>
        <dbReference type="SAM" id="Phobius"/>
    </source>
</evidence>
<keyword evidence="8" id="KW-1185">Reference proteome</keyword>
<dbReference type="InterPro" id="IPR026264">
    <property type="entry name" value="VirB8/PtlE"/>
</dbReference>
<evidence type="ECO:0000256" key="2">
    <source>
        <dbReference type="ARBA" id="ARBA00022692"/>
    </source>
</evidence>
<dbReference type="Gene3D" id="3.10.450.230">
    <property type="entry name" value="VirB8 protein"/>
    <property type="match status" value="1"/>
</dbReference>
<name>A0A0J7XL32_9SPHN</name>
<evidence type="ECO:0000313" key="7">
    <source>
        <dbReference type="EMBL" id="KMS52379.1"/>
    </source>
</evidence>
<dbReference type="InterPro" id="IPR032710">
    <property type="entry name" value="NTF2-like_dom_sf"/>
</dbReference>
<keyword evidence="2 5" id="KW-0812">Transmembrane</keyword>
<dbReference type="AlphaFoldDB" id="A0A0J7XL32"/>
<sequence length="232" mass="26210">MLIMRNQTEGVPAKDAELYFGHARSWDQDRQRKSLRSERIAWVVAGLALLATTAEGFALAGLAPLKTVMPYIIRVNQTTGAVDVQTTLTQKPMRYDEAVTKFFLAQYVRARESWLPAAAEENFRAVTILSEPGEQQRWGRFFSSNNAASPQVVWGKGAVVQARVRNIAFINDRVANVRFTRTVQTDTDTQSSDWIATVTFRYTNGPMAEGDRYRNPLGFQVENYRADPEVVR</sequence>
<dbReference type="PATRIC" id="fig|1420583.3.peg.4059"/>
<comment type="subcellular location">
    <subcellularLocation>
        <location evidence="1">Membrane</location>
        <topology evidence="1">Single-pass membrane protein</topology>
    </subcellularLocation>
</comment>
<dbReference type="GO" id="GO:0016020">
    <property type="term" value="C:membrane"/>
    <property type="evidence" value="ECO:0007669"/>
    <property type="project" value="UniProtKB-SubCell"/>
</dbReference>
<proteinExistence type="predicted"/>
<accession>A0A0J7XL32</accession>
<keyword evidence="4 5" id="KW-0472">Membrane</keyword>
<dbReference type="EMBL" id="JACT01000006">
    <property type="protein sequence ID" value="KMS52379.1"/>
    <property type="molecule type" value="Genomic_DNA"/>
</dbReference>
<dbReference type="Proteomes" id="UP000052232">
    <property type="component" value="Unassembled WGS sequence"/>
</dbReference>
<dbReference type="Pfam" id="PF04335">
    <property type="entry name" value="VirB8"/>
    <property type="match status" value="1"/>
</dbReference>
<keyword evidence="3 5" id="KW-1133">Transmembrane helix</keyword>
<evidence type="ECO:0000256" key="3">
    <source>
        <dbReference type="ARBA" id="ARBA00022989"/>
    </source>
</evidence>